<dbReference type="InterPro" id="IPR017455">
    <property type="entry name" value="Znf_FYVE-rel"/>
</dbReference>
<dbReference type="SMART" id="SM00064">
    <property type="entry name" value="FYVE"/>
    <property type="match status" value="1"/>
</dbReference>
<name>A0A1X2H1D5_SYNRA</name>
<dbReference type="Pfam" id="PF01363">
    <property type="entry name" value="FYVE"/>
    <property type="match status" value="1"/>
</dbReference>
<evidence type="ECO:0000256" key="1">
    <source>
        <dbReference type="ARBA" id="ARBA00022574"/>
    </source>
</evidence>
<keyword evidence="2" id="KW-0479">Metal-binding</keyword>
<keyword evidence="5" id="KW-0862">Zinc</keyword>
<evidence type="ECO:0000256" key="8">
    <source>
        <dbReference type="SAM" id="MobiDB-lite"/>
    </source>
</evidence>
<dbReference type="PROSITE" id="PS51783">
    <property type="entry name" value="PH_BEACH"/>
    <property type="match status" value="1"/>
</dbReference>
<dbReference type="PROSITE" id="PS50197">
    <property type="entry name" value="BEACH"/>
    <property type="match status" value="1"/>
</dbReference>
<dbReference type="SUPFAM" id="SSF48371">
    <property type="entry name" value="ARM repeat"/>
    <property type="match status" value="1"/>
</dbReference>
<dbReference type="InParanoid" id="A0A1X2H1D5"/>
<feature type="region of interest" description="Disordered" evidence="8">
    <location>
        <begin position="2173"/>
        <end position="2270"/>
    </location>
</feature>
<dbReference type="Pfam" id="PF14844">
    <property type="entry name" value="PH_BEACH"/>
    <property type="match status" value="1"/>
</dbReference>
<dbReference type="InterPro" id="IPR036322">
    <property type="entry name" value="WD40_repeat_dom_sf"/>
</dbReference>
<dbReference type="InterPro" id="IPR001680">
    <property type="entry name" value="WD40_rpt"/>
</dbReference>
<dbReference type="PROSITE" id="PS50178">
    <property type="entry name" value="ZF_FYVE"/>
    <property type="match status" value="1"/>
</dbReference>
<dbReference type="PANTHER" id="PTHR46108">
    <property type="entry name" value="BLUE CHEESE"/>
    <property type="match status" value="1"/>
</dbReference>
<dbReference type="Pfam" id="PF02138">
    <property type="entry name" value="Beach"/>
    <property type="match status" value="1"/>
</dbReference>
<dbReference type="Pfam" id="PF23295">
    <property type="entry name" value="Arm_4"/>
    <property type="match status" value="1"/>
</dbReference>
<dbReference type="InterPro" id="IPR056252">
    <property type="entry name" value="Alfy-like_Arm-like"/>
</dbReference>
<dbReference type="FunCoup" id="A0A1X2H1D5">
    <property type="interactions" value="92"/>
</dbReference>
<evidence type="ECO:0000259" key="10">
    <source>
        <dbReference type="PROSITE" id="PS50197"/>
    </source>
</evidence>
<dbReference type="InterPro" id="IPR051944">
    <property type="entry name" value="BEACH_domain_protein"/>
</dbReference>
<dbReference type="SUPFAM" id="SSF49899">
    <property type="entry name" value="Concanavalin A-like lectins/glucanases"/>
    <property type="match status" value="1"/>
</dbReference>
<feature type="repeat" description="WD" evidence="7">
    <location>
        <begin position="2878"/>
        <end position="2919"/>
    </location>
</feature>
<keyword evidence="1 7" id="KW-0853">WD repeat</keyword>
<dbReference type="InterPro" id="IPR011993">
    <property type="entry name" value="PH-like_dom_sf"/>
</dbReference>
<dbReference type="InterPro" id="IPR015943">
    <property type="entry name" value="WD40/YVTN_repeat-like_dom_sf"/>
</dbReference>
<keyword evidence="13" id="KW-1185">Reference proteome</keyword>
<evidence type="ECO:0000256" key="2">
    <source>
        <dbReference type="ARBA" id="ARBA00022723"/>
    </source>
</evidence>
<dbReference type="InterPro" id="IPR000409">
    <property type="entry name" value="BEACH_dom"/>
</dbReference>
<evidence type="ECO:0008006" key="14">
    <source>
        <dbReference type="Google" id="ProtNLM"/>
    </source>
</evidence>
<comment type="caution">
    <text evidence="12">The sequence shown here is derived from an EMBL/GenBank/DDBJ whole genome shotgun (WGS) entry which is preliminary data.</text>
</comment>
<dbReference type="SUPFAM" id="SSF50729">
    <property type="entry name" value="PH domain-like"/>
    <property type="match status" value="1"/>
</dbReference>
<organism evidence="12 13">
    <name type="scientific">Syncephalastrum racemosum</name>
    <name type="common">Filamentous fungus</name>
    <dbReference type="NCBI Taxonomy" id="13706"/>
    <lineage>
        <taxon>Eukaryota</taxon>
        <taxon>Fungi</taxon>
        <taxon>Fungi incertae sedis</taxon>
        <taxon>Mucoromycota</taxon>
        <taxon>Mucoromycotina</taxon>
        <taxon>Mucoromycetes</taxon>
        <taxon>Mucorales</taxon>
        <taxon>Syncephalastraceae</taxon>
        <taxon>Syncephalastrum</taxon>
    </lineage>
</organism>
<evidence type="ECO:0000313" key="12">
    <source>
        <dbReference type="EMBL" id="ORY90466.1"/>
    </source>
</evidence>
<evidence type="ECO:0000256" key="4">
    <source>
        <dbReference type="ARBA" id="ARBA00022771"/>
    </source>
</evidence>
<dbReference type="GO" id="GO:0008270">
    <property type="term" value="F:zinc ion binding"/>
    <property type="evidence" value="ECO:0007669"/>
    <property type="project" value="UniProtKB-KW"/>
</dbReference>
<evidence type="ECO:0000259" key="9">
    <source>
        <dbReference type="PROSITE" id="PS50178"/>
    </source>
</evidence>
<dbReference type="InterPro" id="IPR019775">
    <property type="entry name" value="WD40_repeat_CS"/>
</dbReference>
<dbReference type="SUPFAM" id="SSF50978">
    <property type="entry name" value="WD40 repeat-like"/>
    <property type="match status" value="1"/>
</dbReference>
<keyword evidence="4 6" id="KW-0863">Zinc-finger</keyword>
<dbReference type="Pfam" id="PF15787">
    <property type="entry name" value="DUF4704"/>
    <property type="match status" value="1"/>
</dbReference>
<dbReference type="Proteomes" id="UP000242180">
    <property type="component" value="Unassembled WGS sequence"/>
</dbReference>
<dbReference type="CDD" id="cd01201">
    <property type="entry name" value="PH_BEACH"/>
    <property type="match status" value="1"/>
</dbReference>
<keyword evidence="3" id="KW-0677">Repeat</keyword>
<dbReference type="InterPro" id="IPR031570">
    <property type="entry name" value="NBEA/BDCP_DUF4704"/>
</dbReference>
<dbReference type="Gene3D" id="2.130.10.10">
    <property type="entry name" value="YVTN repeat-like/Quinoprotein amine dehydrogenase"/>
    <property type="match status" value="1"/>
</dbReference>
<dbReference type="InterPro" id="IPR016024">
    <property type="entry name" value="ARM-type_fold"/>
</dbReference>
<dbReference type="SUPFAM" id="SSF81837">
    <property type="entry name" value="BEACH domain"/>
    <property type="match status" value="1"/>
</dbReference>
<feature type="domain" description="BEACH" evidence="10">
    <location>
        <begin position="2450"/>
        <end position="2744"/>
    </location>
</feature>
<dbReference type="InterPro" id="IPR011989">
    <property type="entry name" value="ARM-like"/>
</dbReference>
<dbReference type="OrthoDB" id="26681at2759"/>
<dbReference type="InterPro" id="IPR036372">
    <property type="entry name" value="BEACH_dom_sf"/>
</dbReference>
<evidence type="ECO:0000256" key="5">
    <source>
        <dbReference type="ARBA" id="ARBA00022833"/>
    </source>
</evidence>
<dbReference type="CDD" id="cd06071">
    <property type="entry name" value="Beach"/>
    <property type="match status" value="1"/>
</dbReference>
<proteinExistence type="predicted"/>
<feature type="domain" description="BEACH-type PH" evidence="11">
    <location>
        <begin position="2281"/>
        <end position="2415"/>
    </location>
</feature>
<feature type="region of interest" description="Disordered" evidence="8">
    <location>
        <begin position="1"/>
        <end position="37"/>
    </location>
</feature>
<dbReference type="PROSITE" id="PS00678">
    <property type="entry name" value="WD_REPEATS_1"/>
    <property type="match status" value="1"/>
</dbReference>
<feature type="region of interest" description="Disordered" evidence="8">
    <location>
        <begin position="1705"/>
        <end position="1727"/>
    </location>
</feature>
<dbReference type="PROSITE" id="PS50294">
    <property type="entry name" value="WD_REPEATS_REGION"/>
    <property type="match status" value="1"/>
</dbReference>
<dbReference type="InterPro" id="IPR000306">
    <property type="entry name" value="Znf_FYVE"/>
</dbReference>
<gene>
    <name evidence="12" type="ORF">BCR43DRAFT_559014</name>
</gene>
<dbReference type="InterPro" id="IPR023362">
    <property type="entry name" value="PH-BEACH_dom"/>
</dbReference>
<dbReference type="Gene3D" id="3.30.40.10">
    <property type="entry name" value="Zinc/RING finger domain, C3HC4 (zinc finger)"/>
    <property type="match status" value="1"/>
</dbReference>
<dbReference type="SMART" id="SM00320">
    <property type="entry name" value="WD40"/>
    <property type="match status" value="5"/>
</dbReference>
<dbReference type="Pfam" id="PF00400">
    <property type="entry name" value="WD40"/>
    <property type="match status" value="1"/>
</dbReference>
<dbReference type="SMART" id="SM01026">
    <property type="entry name" value="Beach"/>
    <property type="match status" value="1"/>
</dbReference>
<evidence type="ECO:0000259" key="11">
    <source>
        <dbReference type="PROSITE" id="PS51783"/>
    </source>
</evidence>
<dbReference type="Gene3D" id="1.25.10.10">
    <property type="entry name" value="Leucine-rich Repeat Variant"/>
    <property type="match status" value="1"/>
</dbReference>
<dbReference type="Gene3D" id="1.10.1540.10">
    <property type="entry name" value="BEACH domain"/>
    <property type="match status" value="1"/>
</dbReference>
<dbReference type="PROSITE" id="PS50082">
    <property type="entry name" value="WD_REPEATS_2"/>
    <property type="match status" value="1"/>
</dbReference>
<feature type="domain" description="FYVE-type" evidence="9">
    <location>
        <begin position="3070"/>
        <end position="3127"/>
    </location>
</feature>
<dbReference type="Gene3D" id="2.30.29.30">
    <property type="entry name" value="Pleckstrin-homology domain (PH domain)/Phosphotyrosine-binding domain (PTB)"/>
    <property type="match status" value="1"/>
</dbReference>
<dbReference type="STRING" id="13706.A0A1X2H1D5"/>
<dbReference type="InterPro" id="IPR013083">
    <property type="entry name" value="Znf_RING/FYVE/PHD"/>
</dbReference>
<dbReference type="OMA" id="EMSNFHY"/>
<dbReference type="FunFam" id="1.10.1540.10:FF:000002">
    <property type="entry name" value="WD repeat and FYVE domain containing 3"/>
    <property type="match status" value="1"/>
</dbReference>
<sequence>MWRSWVDRINATTTRDTDDTTTDENATLTPEEQQKRQHVLGQLRELHQRTDDLLSDERERSDLFLHEFLPRFADGYDTISDGVYAAIDDPRTFMAHLTRVLLAGIRQVPDQSNKSASSEVLMDNLRSKNHLYHIIRVIRVVTHGPASYIQPLLQQRIPSVIIKLYRSFYDIPTTYLETNSTHSEDTPDLVSWQTLDALMVDILHQFIQQPLILRRLVVEDTFFTMVKLMTAKPSQVDDELEKEPPYIMWKRRTLELLKQVPMTAEVAQYLHSRRCMGIFVQLWRECLNKEKLRTTDLQVILMSFELVNAQLKTSLEIDFLGLHDDLIHEDAWNALTLVLLKGPFEEDFDRLKLELIQGLSQSVHYGNNSVSPSMFEGLPYQHSDFSVPRAEGPPDQVVHNLLPFQSLLGAFTFPNCPSYMDIKARHNRPLPDGLRKASFDAMKHVLTQHPSNYFTLERLNTVPLLIERMDSEDETLQEGIMDLVGYILDDLNFIPLKELAVISLHFQPTASGKVVGHICRHLKHLLQKSPKLLRVMREAGILNVISLMLSDLTDKLNKENSSFVENVTREFDSVADCLAQIIVDPSNAAVFKRTYRNNLFDLFQSPETRRGALRLFESLCGQSDDGLFSEVGSPVSTASGGRVSMDVGSLFSRLMETMQGIPRNDVDFRIDILKALRAVFASHPSTRDVFRQVGGYVTLVSMVVGLEDAFSEDAEREEDAVERSKALELLSTLFPVLAMSMRDHDINKLFFSKHVGYGALKNALLLTRGFDPNGIPHRLFGGLFSFAIGQPTVLDLFEGDPATLTQEIESRLKSLSLRLQNPEIAPILLELQQYVSYDPVLSHAVLAGVWALVRSSRHNQVGMNRSGLLLAVFQRLFPSDTLDEGGPLRPDEKELLVQMAKKLMTMGIQDDAIRYLLGTFARHSEFQSLGTTEHTMLLDIIHDGATRSRWPNFFQFDMHATGYASLEMSDMGAFPGSVSAYTFMAWFHMERVDAAVPLTLLSLFDEGPSLQVFIHPQTHKLHVQQEHIRQPTVFDTFEFHPGYWYHLALVHQKSRLGANMSVMLLYINGVYMEQARCPFLPSTQGTLRCVLGTPRELNHPPSNLIWDLGPAYLIQESLDADMVNLYFNLGARYEGLFQDKLRQFQTYEASTALIMSLRHLSKNASKTSQLANVMRGTGSSSLPEQAILFAFFAHNTLSEGTRTGLILTGVSENTRHAIFSHVERPGLVLNAALPKIGAAIRSPHHMGYLMNRPVVAYPFGMDDAVWTVGGCAVPLAFIQKAETPALLCRATAILFETIRFSWRNSDDMERRHGYEILAYLLKQKRELITVELLELLLAFIGKDSAHPEESTINNPFAYRYCILNFEIWKKTGVDVQKTHLDQFALFLHDSRRRHFNMKRVQKFHLVKKMLLAFRMNIYTRELIPHAQAAFKVIAVNSWTTESIRAIATFIASTAPKTLDALKADGNATPQGEVSPSSTVILDARTVEEGTRTIRMRNVVLHILHDILCMHVSFIDKFSSTITNRWPLLFFAPAIHPVSVLLTARILIRTLVVMGPVYIQKFRVASEGFVVLNKLLPHYWYLPQLEETLVIGMLGYDIAEYPVAPFDVQTLRRFIVESQTRVMIPDLLQVIVSLWKQGAQVQQDLVSLEDEGTGGDASTVHEQFIHLFDELYTRKEFSEMCHRQDIMDGLVAILFSAVSPGTLRTASEELADTSTETPAGDLLEDAPTPVSELGRSASVLRRGATSTLKTKTSPHAARKANAITQRLRSASLSSTSSPLADLVAFKNASMETLLEFIMDICIKSILDQSNKGFHALSMVLAAYPPSVKDSQMRFDNFMMTHIVQSLKSALQFDVDLLAESRSLANVAKFCQIAADAVLQGRFVNGAEQTYDLLASILENLHASDFFGRGGPSSQTITALYKAFNRMILLKLFDLEQNDLATEQTTAFLTYCIHHQKIILSARNIDLDFLRCFCYHLYQFLLSDNDAVKNDAASMWKLLLLQKPDAVSSIFKVRVKGVECDDLFDGFKQMLEMDTESFFVWVDSRRLELNLLFKEHIFNVWETVTAQEIKYSDETLKDYQARRVLKLKKVVKRNATEQDVLDDYVKKTSTWSQSIQEVETSRFTKALQDNEGHDHFVRSEWARLSNDLFRERGLWESSRTENKWRLDYTEGRHRMRKKLQPITDTQAHQYMPKQKRSHSDMKAEAAAQSQSKGTQPAAVEESSTLIDAEPDLNSSPPSSDPDAPESSNPEPQNDESSDQQRGDEEGDIAYEEDKNRKVLRLLDHGDMVLDVYNVSQIAGLDAKEGLLLLCKNNVYLVDNFFQRHDGEVVEIWDVPEEERDQYLILLARAAGMETEPTMDEMGDLHQCRKWANTDIREVYKRRFLFRDVALEIFFADGRNALITVEKQERDDLYAKLAGRVTVAENVSESIIGTTVDKEGLHGSGFGGSFKLSSLFGSSTLSDLTHKWERREITNFQYLMYLNAIAGRSYNDLTQYPVFPWILADYDSPELDLTNPATFRDLTKPMGAQTAERRDEFADRYRQWGETNDPAPAFHYGTHYSSAMIVCSFLIRLEPFTQQYLKLQGGTFDHADRLFDSIGKAWLSASEKNMGDVRELIPEFFYLPEFLENVNKFNFGAKQGSDETIDSVVLPAWAHGDAKIFIQKHREALESDYVSEHLHHWIDLIFGYKQQGQPAIDAMNVFHHVSYEGAVDLDAITDVVEKTATIGIINNFGQTPRQLFKKPHTVRHPRPTGMPLVGCNPIHAHLGKFVQSIEPIRDIKRQVGDIGVYMDRLGVTACQQLFTPPDGPQYIEWGFSDASLRLYSTESGKLLRVFENMHCGFVSAACFVDPRILVTGGTDNMVCMWKIKQDKIPDFNLLESLRGHTGHITTLATSRSYSVIVSGSQDKTAIIWDLNRREYVRSLTGHETAVDIVRINDTTGDIVTCAGHMLRIWTINGDLYLSRSANPSSESIQSCLLYESKASEWDSEDLIITGHQRGVIKFWTKRIVKDEKTGRSKWDLVLERQIQHPTSSSIVSLCFAGASKRTLLSGNTHGQVYAFVLPDTTDTLHYAKDDRCKECMCCGKAFSVLERKIHCRTCGGVFCSNCMSSSTLSLPDRSARFCQDCYNDLTAA</sequence>
<accession>A0A1X2H1D5</accession>
<dbReference type="SUPFAM" id="SSF57903">
    <property type="entry name" value="FYVE/PHD zinc finger"/>
    <property type="match status" value="1"/>
</dbReference>
<feature type="compositionally biased region" description="Low complexity" evidence="8">
    <location>
        <begin position="2229"/>
        <end position="2249"/>
    </location>
</feature>
<evidence type="ECO:0000256" key="7">
    <source>
        <dbReference type="PROSITE-ProRule" id="PRU00221"/>
    </source>
</evidence>
<dbReference type="EMBL" id="MCGN01000012">
    <property type="protein sequence ID" value="ORY90466.1"/>
    <property type="molecule type" value="Genomic_DNA"/>
</dbReference>
<protein>
    <recommendedName>
        <fullName evidence="14">Beach-domain-containing protein</fullName>
    </recommendedName>
</protein>
<dbReference type="InterPro" id="IPR013320">
    <property type="entry name" value="ConA-like_dom_sf"/>
</dbReference>
<evidence type="ECO:0000256" key="6">
    <source>
        <dbReference type="PROSITE-ProRule" id="PRU00091"/>
    </source>
</evidence>
<dbReference type="PANTHER" id="PTHR46108:SF4">
    <property type="entry name" value="BLUE CHEESE"/>
    <property type="match status" value="1"/>
</dbReference>
<dbReference type="InterPro" id="IPR011011">
    <property type="entry name" value="Znf_FYVE_PHD"/>
</dbReference>
<reference evidence="12 13" key="1">
    <citation type="submission" date="2016-07" db="EMBL/GenBank/DDBJ databases">
        <title>Pervasive Adenine N6-methylation of Active Genes in Fungi.</title>
        <authorList>
            <consortium name="DOE Joint Genome Institute"/>
            <person name="Mondo S.J."/>
            <person name="Dannebaum R.O."/>
            <person name="Kuo R.C."/>
            <person name="Labutti K."/>
            <person name="Haridas S."/>
            <person name="Kuo A."/>
            <person name="Salamov A."/>
            <person name="Ahrendt S.R."/>
            <person name="Lipzen A."/>
            <person name="Sullivan W."/>
            <person name="Andreopoulos W.B."/>
            <person name="Clum A."/>
            <person name="Lindquist E."/>
            <person name="Daum C."/>
            <person name="Ramamoorthy G.K."/>
            <person name="Gryganskyi A."/>
            <person name="Culley D."/>
            <person name="Magnuson J.K."/>
            <person name="James T.Y."/>
            <person name="O'Malley M.A."/>
            <person name="Stajich J.E."/>
            <person name="Spatafora J.W."/>
            <person name="Visel A."/>
            <person name="Grigoriev I.V."/>
        </authorList>
    </citation>
    <scope>NUCLEOTIDE SEQUENCE [LARGE SCALE GENOMIC DNA]</scope>
    <source>
        <strain evidence="12 13">NRRL 2496</strain>
    </source>
</reference>
<evidence type="ECO:0000313" key="13">
    <source>
        <dbReference type="Proteomes" id="UP000242180"/>
    </source>
</evidence>
<evidence type="ECO:0000256" key="3">
    <source>
        <dbReference type="ARBA" id="ARBA00022737"/>
    </source>
</evidence>